<evidence type="ECO:0000256" key="3">
    <source>
        <dbReference type="ARBA" id="ARBA00023237"/>
    </source>
</evidence>
<dbReference type="PRINTS" id="PR01021">
    <property type="entry name" value="OMPADOMAIN"/>
</dbReference>
<feature type="domain" description="OmpA-like" evidence="4">
    <location>
        <begin position="153"/>
        <end position="268"/>
    </location>
</feature>
<accession>A0A645F3G8</accession>
<dbReference type="Pfam" id="PF00691">
    <property type="entry name" value="OmpA"/>
    <property type="match status" value="1"/>
</dbReference>
<name>A0A645F3G8_9ZZZZ</name>
<keyword evidence="3" id="KW-0998">Cell outer membrane</keyword>
<dbReference type="Gene3D" id="3.30.1330.60">
    <property type="entry name" value="OmpA-like domain"/>
    <property type="match status" value="1"/>
</dbReference>
<protein>
    <recommendedName>
        <fullName evidence="4">OmpA-like domain-containing protein</fullName>
    </recommendedName>
</protein>
<dbReference type="PROSITE" id="PS51123">
    <property type="entry name" value="OMPA_2"/>
    <property type="match status" value="1"/>
</dbReference>
<sequence>MVSPNFGFVVGGSINSQSYTADINKADIKYNDIALSAGLGLKFPVHISGTKFYLGIEAQYNLGLIDNFGTGNDFMNSTPCGSVGDRKNRGIEIAATISVPLGSSERPMISSDRVVYRTRIDTVYRDVEKFVYEDKPCYEIREIISYLKQGIDVHNKSVCMYNIQFDYNKAELSADSKRQVDDVIILMQNIPELIVKINGHTDNKGDKKYNQDLSEKRAKGVYDYMVKKGVDKSRLSYQGFGMDKPIADNKTEEGRSQNRRVEFEIINY</sequence>
<evidence type="ECO:0000256" key="2">
    <source>
        <dbReference type="ARBA" id="ARBA00023136"/>
    </source>
</evidence>
<evidence type="ECO:0000256" key="1">
    <source>
        <dbReference type="ARBA" id="ARBA00004442"/>
    </source>
</evidence>
<comment type="caution">
    <text evidence="5">The sequence shown here is derived from an EMBL/GenBank/DDBJ whole genome shotgun (WGS) entry which is preliminary data.</text>
</comment>
<dbReference type="CDD" id="cd07185">
    <property type="entry name" value="OmpA_C-like"/>
    <property type="match status" value="1"/>
</dbReference>
<dbReference type="SUPFAM" id="SSF103088">
    <property type="entry name" value="OmpA-like"/>
    <property type="match status" value="1"/>
</dbReference>
<dbReference type="InterPro" id="IPR006664">
    <property type="entry name" value="OMP_bac"/>
</dbReference>
<reference evidence="5" key="1">
    <citation type="submission" date="2019-08" db="EMBL/GenBank/DDBJ databases">
        <authorList>
            <person name="Kucharzyk K."/>
            <person name="Murdoch R.W."/>
            <person name="Higgins S."/>
            <person name="Loffler F."/>
        </authorList>
    </citation>
    <scope>NUCLEOTIDE SEQUENCE</scope>
</reference>
<evidence type="ECO:0000259" key="4">
    <source>
        <dbReference type="PROSITE" id="PS51123"/>
    </source>
</evidence>
<dbReference type="PANTHER" id="PTHR30329:SF21">
    <property type="entry name" value="LIPOPROTEIN YIAD-RELATED"/>
    <property type="match status" value="1"/>
</dbReference>
<dbReference type="InterPro" id="IPR036737">
    <property type="entry name" value="OmpA-like_sf"/>
</dbReference>
<dbReference type="GO" id="GO:0009279">
    <property type="term" value="C:cell outer membrane"/>
    <property type="evidence" value="ECO:0007669"/>
    <property type="project" value="UniProtKB-SubCell"/>
</dbReference>
<dbReference type="EMBL" id="VSSQ01054206">
    <property type="protein sequence ID" value="MPN08186.1"/>
    <property type="molecule type" value="Genomic_DNA"/>
</dbReference>
<dbReference type="PANTHER" id="PTHR30329">
    <property type="entry name" value="STATOR ELEMENT OF FLAGELLAR MOTOR COMPLEX"/>
    <property type="match status" value="1"/>
</dbReference>
<dbReference type="AlphaFoldDB" id="A0A645F3G8"/>
<keyword evidence="2" id="KW-0472">Membrane</keyword>
<evidence type="ECO:0000313" key="5">
    <source>
        <dbReference type="EMBL" id="MPN08186.1"/>
    </source>
</evidence>
<dbReference type="InterPro" id="IPR006665">
    <property type="entry name" value="OmpA-like"/>
</dbReference>
<comment type="subcellular location">
    <subcellularLocation>
        <location evidence="1">Cell outer membrane</location>
    </subcellularLocation>
</comment>
<proteinExistence type="predicted"/>
<organism evidence="5">
    <name type="scientific">bioreactor metagenome</name>
    <dbReference type="NCBI Taxonomy" id="1076179"/>
    <lineage>
        <taxon>unclassified sequences</taxon>
        <taxon>metagenomes</taxon>
        <taxon>ecological metagenomes</taxon>
    </lineage>
</organism>
<gene>
    <name evidence="5" type="ORF">SDC9_155467</name>
</gene>
<dbReference type="InterPro" id="IPR050330">
    <property type="entry name" value="Bact_OuterMem_StrucFunc"/>
</dbReference>